<evidence type="ECO:0000313" key="2">
    <source>
        <dbReference type="Proteomes" id="UP000007721"/>
    </source>
</evidence>
<dbReference type="NCBIfam" id="NF045719">
    <property type="entry name" value="GSU3473_fam"/>
    <property type="match status" value="1"/>
</dbReference>
<dbReference type="Proteomes" id="UP000007721">
    <property type="component" value="Chromosome"/>
</dbReference>
<gene>
    <name evidence="1" type="ordered locus">Geob_2845</name>
</gene>
<dbReference type="RefSeq" id="WP_012647918.1">
    <property type="nucleotide sequence ID" value="NC_011979.1"/>
</dbReference>
<dbReference type="EMBL" id="CP001390">
    <property type="protein sequence ID" value="ACM21190.1"/>
    <property type="molecule type" value="Genomic_DNA"/>
</dbReference>
<accession>B9M272</accession>
<proteinExistence type="predicted"/>
<sequence>MARMVNVIFIDGAIEPVPPSLLKELISLREIRAFERTEGWVYIGQAPIRRKLKPIKGPGQRSYDIYLE</sequence>
<organism evidence="1 2">
    <name type="scientific">Geotalea daltonii (strain DSM 22248 / JCM 15807 / FRC-32)</name>
    <name type="common">Geobacter daltonii</name>
    <dbReference type="NCBI Taxonomy" id="316067"/>
    <lineage>
        <taxon>Bacteria</taxon>
        <taxon>Pseudomonadati</taxon>
        <taxon>Thermodesulfobacteriota</taxon>
        <taxon>Desulfuromonadia</taxon>
        <taxon>Geobacterales</taxon>
        <taxon>Geobacteraceae</taxon>
        <taxon>Geotalea</taxon>
    </lineage>
</organism>
<dbReference type="KEGG" id="geo:Geob_2845"/>
<evidence type="ECO:0000313" key="1">
    <source>
        <dbReference type="EMBL" id="ACM21190.1"/>
    </source>
</evidence>
<protein>
    <submittedName>
        <fullName evidence="1">Uncharacterized protein</fullName>
    </submittedName>
</protein>
<dbReference type="HOGENOM" id="CLU_190609_0_0_7"/>
<dbReference type="AlphaFoldDB" id="B9M272"/>
<name>B9M272_GEODF</name>
<reference evidence="1 2" key="1">
    <citation type="submission" date="2009-01" db="EMBL/GenBank/DDBJ databases">
        <title>Complete sequence of Geobacter sp. FRC-32.</title>
        <authorList>
            <consortium name="US DOE Joint Genome Institute"/>
            <person name="Lucas S."/>
            <person name="Copeland A."/>
            <person name="Lapidus A."/>
            <person name="Glavina del Rio T."/>
            <person name="Dalin E."/>
            <person name="Tice H."/>
            <person name="Bruce D."/>
            <person name="Goodwin L."/>
            <person name="Pitluck S."/>
            <person name="Saunders E."/>
            <person name="Brettin T."/>
            <person name="Detter J.C."/>
            <person name="Han C."/>
            <person name="Larimer F."/>
            <person name="Land M."/>
            <person name="Hauser L."/>
            <person name="Kyrpides N."/>
            <person name="Ovchinnikova G."/>
            <person name="Kostka J."/>
            <person name="Richardson P."/>
        </authorList>
    </citation>
    <scope>NUCLEOTIDE SEQUENCE [LARGE SCALE GENOMIC DNA]</scope>
    <source>
        <strain evidence="2">DSM 22248 / JCM 15807 / FRC-32</strain>
    </source>
</reference>
<dbReference type="InterPro" id="IPR054686">
    <property type="entry name" value="GSU3473-like"/>
</dbReference>
<dbReference type="STRING" id="316067.Geob_2845"/>
<keyword evidence="2" id="KW-1185">Reference proteome</keyword>